<evidence type="ECO:0000313" key="2">
    <source>
        <dbReference type="Proteomes" id="UP000299102"/>
    </source>
</evidence>
<reference evidence="1 2" key="1">
    <citation type="journal article" date="2019" name="Commun. Biol.">
        <title>The bagworm genome reveals a unique fibroin gene that provides high tensile strength.</title>
        <authorList>
            <person name="Kono N."/>
            <person name="Nakamura H."/>
            <person name="Ohtoshi R."/>
            <person name="Tomita M."/>
            <person name="Numata K."/>
            <person name="Arakawa K."/>
        </authorList>
    </citation>
    <scope>NUCLEOTIDE SEQUENCE [LARGE SCALE GENOMIC DNA]</scope>
</reference>
<dbReference type="AlphaFoldDB" id="A0A4C1SKD0"/>
<gene>
    <name evidence="1" type="ORF">EVAR_101067_1</name>
</gene>
<protein>
    <submittedName>
        <fullName evidence="1">Uncharacterized protein</fullName>
    </submittedName>
</protein>
<name>A0A4C1SKD0_EUMVA</name>
<sequence>MWTEGQELSYKSCASSSDRQIPNMGGVDNAPVTPLGLRVSMNDGDHLLSDGSPIHFLPLICYKNRSTYQFVLGHRNELTARFSGKSYTVIPTLPVAEFDNTTLSDMPAERRHVQTYLTANFLRKDEIIFLKFLTTEIAPLIKDMNVKETLFAHLTCKHGGA</sequence>
<accession>A0A4C1SKD0</accession>
<proteinExistence type="predicted"/>
<comment type="caution">
    <text evidence="1">The sequence shown here is derived from an EMBL/GenBank/DDBJ whole genome shotgun (WGS) entry which is preliminary data.</text>
</comment>
<keyword evidence="2" id="KW-1185">Reference proteome</keyword>
<evidence type="ECO:0000313" key="1">
    <source>
        <dbReference type="EMBL" id="GBP01611.1"/>
    </source>
</evidence>
<dbReference type="Proteomes" id="UP000299102">
    <property type="component" value="Unassembled WGS sequence"/>
</dbReference>
<dbReference type="EMBL" id="BGZK01003468">
    <property type="protein sequence ID" value="GBP01611.1"/>
    <property type="molecule type" value="Genomic_DNA"/>
</dbReference>
<organism evidence="1 2">
    <name type="scientific">Eumeta variegata</name>
    <name type="common">Bagworm moth</name>
    <name type="synonym">Eumeta japonica</name>
    <dbReference type="NCBI Taxonomy" id="151549"/>
    <lineage>
        <taxon>Eukaryota</taxon>
        <taxon>Metazoa</taxon>
        <taxon>Ecdysozoa</taxon>
        <taxon>Arthropoda</taxon>
        <taxon>Hexapoda</taxon>
        <taxon>Insecta</taxon>
        <taxon>Pterygota</taxon>
        <taxon>Neoptera</taxon>
        <taxon>Endopterygota</taxon>
        <taxon>Lepidoptera</taxon>
        <taxon>Glossata</taxon>
        <taxon>Ditrysia</taxon>
        <taxon>Tineoidea</taxon>
        <taxon>Psychidae</taxon>
        <taxon>Oiketicinae</taxon>
        <taxon>Eumeta</taxon>
    </lineage>
</organism>